<feature type="compositionally biased region" description="Basic and acidic residues" evidence="4">
    <location>
        <begin position="54"/>
        <end position="66"/>
    </location>
</feature>
<dbReference type="InterPro" id="IPR011257">
    <property type="entry name" value="DNA_glycosylase"/>
</dbReference>
<dbReference type="EMBL" id="CM026425">
    <property type="protein sequence ID" value="KAG0575762.1"/>
    <property type="molecule type" value="Genomic_DNA"/>
</dbReference>
<dbReference type="SUPFAM" id="SSF48150">
    <property type="entry name" value="DNA-glycosylase"/>
    <property type="match status" value="1"/>
</dbReference>
<dbReference type="GO" id="GO:0043916">
    <property type="term" value="F:DNA-7-methylguanine glycosylase activity"/>
    <property type="evidence" value="ECO:0007669"/>
    <property type="project" value="TreeGrafter"/>
</dbReference>
<organism evidence="6 7">
    <name type="scientific">Ceratodon purpureus</name>
    <name type="common">Fire moss</name>
    <name type="synonym">Dicranum purpureum</name>
    <dbReference type="NCBI Taxonomy" id="3225"/>
    <lineage>
        <taxon>Eukaryota</taxon>
        <taxon>Viridiplantae</taxon>
        <taxon>Streptophyta</taxon>
        <taxon>Embryophyta</taxon>
        <taxon>Bryophyta</taxon>
        <taxon>Bryophytina</taxon>
        <taxon>Bryopsida</taxon>
        <taxon>Dicranidae</taxon>
        <taxon>Pseudoditrichales</taxon>
        <taxon>Ditrichaceae</taxon>
        <taxon>Ceratodon</taxon>
    </lineage>
</organism>
<feature type="compositionally biased region" description="Basic and acidic residues" evidence="4">
    <location>
        <begin position="83"/>
        <end position="92"/>
    </location>
</feature>
<evidence type="ECO:0000259" key="5">
    <source>
        <dbReference type="SMART" id="SM00478"/>
    </source>
</evidence>
<accession>A0A8T0HXB1</accession>
<dbReference type="Gene3D" id="1.10.340.30">
    <property type="entry name" value="Hypothetical protein, domain 2"/>
    <property type="match status" value="1"/>
</dbReference>
<dbReference type="Gene3D" id="1.10.1670.40">
    <property type="match status" value="1"/>
</dbReference>
<dbReference type="GO" id="GO:0005634">
    <property type="term" value="C:nucleus"/>
    <property type="evidence" value="ECO:0007669"/>
    <property type="project" value="TreeGrafter"/>
</dbReference>
<dbReference type="GO" id="GO:0032993">
    <property type="term" value="C:protein-DNA complex"/>
    <property type="evidence" value="ECO:0007669"/>
    <property type="project" value="TreeGrafter"/>
</dbReference>
<evidence type="ECO:0000313" key="7">
    <source>
        <dbReference type="Proteomes" id="UP000822688"/>
    </source>
</evidence>
<sequence length="350" mass="36902">MAGLEAMKVSGAMLNGEVVGRVLRSRSAKVVQANVAKLVDSKITFKAKKGAKAAVEKEKPSGKREAGAATSVAGSGGAGAVEQGKKPRKSSEKTIVVTETISTEVATEGADQGVGASGEGSSVVGKVTVSSSTTESWGISLSTAGAVAEATKHLIAADTKLAKIIGSHGSSPVWEQTGSCFTALTRSIVYQQLAGKAAAAIYGRLIALCGGPESLTPARITALTDEELRAVGISGRKATYLHDLAEKFTSGFLADEKLMVMNEDDLVTALTAVKGIGVWSAHMFMIFYLHKPDVLPVGDLAIRKGFQKLFDLKQQPTPAEMQELALSWRPYRTLASWYLWRMADIKMPDS</sequence>
<keyword evidence="3" id="KW-0234">DNA repair</keyword>
<dbReference type="Proteomes" id="UP000822688">
    <property type="component" value="Chromosome 5"/>
</dbReference>
<dbReference type="PANTHER" id="PTHR43003">
    <property type="entry name" value="DNA-3-METHYLADENINE GLYCOSYLASE"/>
    <property type="match status" value="1"/>
</dbReference>
<proteinExistence type="inferred from homology"/>
<dbReference type="AlphaFoldDB" id="A0A8T0HXB1"/>
<gene>
    <name evidence="6" type="ORF">KC19_5G029100</name>
</gene>
<keyword evidence="7" id="KW-1185">Reference proteome</keyword>
<dbReference type="InterPro" id="IPR051912">
    <property type="entry name" value="Alkylbase_DNA_Glycosylase/TA"/>
</dbReference>
<name>A0A8T0HXB1_CERPU</name>
<evidence type="ECO:0000256" key="2">
    <source>
        <dbReference type="ARBA" id="ARBA00022763"/>
    </source>
</evidence>
<dbReference type="GO" id="GO:0008725">
    <property type="term" value="F:DNA-3-methyladenine glycosylase activity"/>
    <property type="evidence" value="ECO:0007669"/>
    <property type="project" value="TreeGrafter"/>
</dbReference>
<dbReference type="FunFam" id="1.10.340.30:FF:000004">
    <property type="entry name" value="DNA-3-methyladenine glycosylase II"/>
    <property type="match status" value="1"/>
</dbReference>
<comment type="caution">
    <text evidence="6">The sequence shown here is derived from an EMBL/GenBank/DDBJ whole genome shotgun (WGS) entry which is preliminary data.</text>
</comment>
<dbReference type="GO" id="GO:0006307">
    <property type="term" value="P:DNA alkylation repair"/>
    <property type="evidence" value="ECO:0007669"/>
    <property type="project" value="TreeGrafter"/>
</dbReference>
<evidence type="ECO:0000313" key="6">
    <source>
        <dbReference type="EMBL" id="KAG0575762.1"/>
    </source>
</evidence>
<protein>
    <recommendedName>
        <fullName evidence="5">HhH-GPD domain-containing protein</fullName>
    </recommendedName>
</protein>
<evidence type="ECO:0000256" key="3">
    <source>
        <dbReference type="ARBA" id="ARBA00023204"/>
    </source>
</evidence>
<comment type="similarity">
    <text evidence="1">Belongs to the alkylbase DNA glycosidase AlkA family.</text>
</comment>
<dbReference type="CDD" id="cd00056">
    <property type="entry name" value="ENDO3c"/>
    <property type="match status" value="1"/>
</dbReference>
<reference evidence="6" key="1">
    <citation type="submission" date="2020-06" db="EMBL/GenBank/DDBJ databases">
        <title>WGS assembly of Ceratodon purpureus strain R40.</title>
        <authorList>
            <person name="Carey S.B."/>
            <person name="Jenkins J."/>
            <person name="Shu S."/>
            <person name="Lovell J.T."/>
            <person name="Sreedasyam A."/>
            <person name="Maumus F."/>
            <person name="Tiley G.P."/>
            <person name="Fernandez-Pozo N."/>
            <person name="Barry K."/>
            <person name="Chen C."/>
            <person name="Wang M."/>
            <person name="Lipzen A."/>
            <person name="Daum C."/>
            <person name="Saski C.A."/>
            <person name="Payton A.C."/>
            <person name="Mcbreen J.C."/>
            <person name="Conrad R.E."/>
            <person name="Kollar L.M."/>
            <person name="Olsson S."/>
            <person name="Huttunen S."/>
            <person name="Landis J.B."/>
            <person name="Wickett N.J."/>
            <person name="Johnson M.G."/>
            <person name="Rensing S.A."/>
            <person name="Grimwood J."/>
            <person name="Schmutz J."/>
            <person name="Mcdaniel S.F."/>
        </authorList>
    </citation>
    <scope>NUCLEOTIDE SEQUENCE</scope>
    <source>
        <strain evidence="6">R40</strain>
    </source>
</reference>
<dbReference type="Pfam" id="PF00730">
    <property type="entry name" value="HhH-GPD"/>
    <property type="match status" value="1"/>
</dbReference>
<evidence type="ECO:0000256" key="4">
    <source>
        <dbReference type="SAM" id="MobiDB-lite"/>
    </source>
</evidence>
<feature type="domain" description="HhH-GPD" evidence="5">
    <location>
        <begin position="189"/>
        <end position="344"/>
    </location>
</feature>
<dbReference type="PANTHER" id="PTHR43003:SF5">
    <property type="entry name" value="DNA-3-METHYLADENINE GLYCOSYLASE"/>
    <property type="match status" value="1"/>
</dbReference>
<dbReference type="SMART" id="SM00478">
    <property type="entry name" value="ENDO3c"/>
    <property type="match status" value="1"/>
</dbReference>
<feature type="region of interest" description="Disordered" evidence="4">
    <location>
        <begin position="50"/>
        <end position="94"/>
    </location>
</feature>
<dbReference type="InterPro" id="IPR003265">
    <property type="entry name" value="HhH-GPD_domain"/>
</dbReference>
<dbReference type="GO" id="GO:0006285">
    <property type="term" value="P:base-excision repair, AP site formation"/>
    <property type="evidence" value="ECO:0007669"/>
    <property type="project" value="TreeGrafter"/>
</dbReference>
<dbReference type="GO" id="GO:0032131">
    <property type="term" value="F:alkylated DNA binding"/>
    <property type="evidence" value="ECO:0007669"/>
    <property type="project" value="TreeGrafter"/>
</dbReference>
<evidence type="ECO:0000256" key="1">
    <source>
        <dbReference type="ARBA" id="ARBA00010817"/>
    </source>
</evidence>
<keyword evidence="2" id="KW-0227">DNA damage</keyword>